<feature type="transmembrane region" description="Helical" evidence="9">
    <location>
        <begin position="299"/>
        <end position="321"/>
    </location>
</feature>
<feature type="transmembrane region" description="Helical" evidence="9">
    <location>
        <begin position="267"/>
        <end position="287"/>
    </location>
</feature>
<evidence type="ECO:0000256" key="6">
    <source>
        <dbReference type="ARBA" id="ARBA00022692"/>
    </source>
</evidence>
<feature type="transmembrane region" description="Helical" evidence="9">
    <location>
        <begin position="189"/>
        <end position="208"/>
    </location>
</feature>
<evidence type="ECO:0000256" key="1">
    <source>
        <dbReference type="ARBA" id="ARBA00000215"/>
    </source>
</evidence>
<gene>
    <name evidence="11" type="ORF">PMAYCL1PPCAC_28601</name>
</gene>
<evidence type="ECO:0000256" key="8">
    <source>
        <dbReference type="ARBA" id="ARBA00023136"/>
    </source>
</evidence>
<evidence type="ECO:0000256" key="9">
    <source>
        <dbReference type="RuleBase" id="RU368035"/>
    </source>
</evidence>
<dbReference type="Proteomes" id="UP001328107">
    <property type="component" value="Unassembled WGS sequence"/>
</dbReference>
<feature type="transmembrane region" description="Helical" evidence="9">
    <location>
        <begin position="43"/>
        <end position="64"/>
    </location>
</feature>
<feature type="transmembrane region" description="Helical" evidence="9">
    <location>
        <begin position="360"/>
        <end position="379"/>
    </location>
</feature>
<feature type="transmembrane region" description="Helical" evidence="9">
    <location>
        <begin position="328"/>
        <end position="348"/>
    </location>
</feature>
<keyword evidence="4 9" id="KW-0813">Transport</keyword>
<evidence type="ECO:0000256" key="5">
    <source>
        <dbReference type="ARBA" id="ARBA00022475"/>
    </source>
</evidence>
<comment type="catalytic activity">
    <reaction evidence="1 9">
        <text>riboflavin(in) = riboflavin(out)</text>
        <dbReference type="Rhea" id="RHEA:35015"/>
        <dbReference type="ChEBI" id="CHEBI:57986"/>
    </reaction>
</comment>
<evidence type="ECO:0000256" key="3">
    <source>
        <dbReference type="ARBA" id="ARBA00006366"/>
    </source>
</evidence>
<dbReference type="GO" id="GO:0032217">
    <property type="term" value="F:riboflavin transmembrane transporter activity"/>
    <property type="evidence" value="ECO:0007669"/>
    <property type="project" value="UniProtKB-UniRule"/>
</dbReference>
<feature type="compositionally biased region" description="Low complexity" evidence="10">
    <location>
        <begin position="248"/>
        <end position="260"/>
    </location>
</feature>
<accession>A0AAN5D8K5</accession>
<feature type="region of interest" description="Disordered" evidence="10">
    <location>
        <begin position="219"/>
        <end position="260"/>
    </location>
</feature>
<evidence type="ECO:0000256" key="4">
    <source>
        <dbReference type="ARBA" id="ARBA00022448"/>
    </source>
</evidence>
<keyword evidence="8 9" id="KW-0472">Membrane</keyword>
<feature type="transmembrane region" description="Helical" evidence="9">
    <location>
        <begin position="76"/>
        <end position="98"/>
    </location>
</feature>
<feature type="transmembrane region" description="Helical" evidence="9">
    <location>
        <begin position="399"/>
        <end position="421"/>
    </location>
</feature>
<name>A0AAN5D8K5_9BILA</name>
<keyword evidence="7 9" id="KW-1133">Transmembrane helix</keyword>
<dbReference type="AlphaFoldDB" id="A0AAN5D8K5"/>
<keyword evidence="6 9" id="KW-0812">Transmembrane</keyword>
<dbReference type="Pfam" id="PF06237">
    <property type="entry name" value="SLC52_ribofla_tr"/>
    <property type="match status" value="1"/>
</dbReference>
<comment type="subcellular location">
    <subcellularLocation>
        <location evidence="2 9">Cell membrane</location>
        <topology evidence="2 9">Multi-pass membrane protein</topology>
    </subcellularLocation>
</comment>
<keyword evidence="12" id="KW-1185">Reference proteome</keyword>
<feature type="transmembrane region" description="Helical" evidence="9">
    <location>
        <begin position="104"/>
        <end position="124"/>
    </location>
</feature>
<proteinExistence type="inferred from homology"/>
<comment type="similarity">
    <text evidence="3 9">Belongs to the riboflavin transporter family.</text>
</comment>
<evidence type="ECO:0000256" key="2">
    <source>
        <dbReference type="ARBA" id="ARBA00004651"/>
    </source>
</evidence>
<organism evidence="11 12">
    <name type="scientific">Pristionchus mayeri</name>
    <dbReference type="NCBI Taxonomy" id="1317129"/>
    <lineage>
        <taxon>Eukaryota</taxon>
        <taxon>Metazoa</taxon>
        <taxon>Ecdysozoa</taxon>
        <taxon>Nematoda</taxon>
        <taxon>Chromadorea</taxon>
        <taxon>Rhabditida</taxon>
        <taxon>Rhabditina</taxon>
        <taxon>Diplogasteromorpha</taxon>
        <taxon>Diplogasteroidea</taxon>
        <taxon>Neodiplogasteridae</taxon>
        <taxon>Pristionchus</taxon>
    </lineage>
</organism>
<protein>
    <recommendedName>
        <fullName evidence="9">Riboflavin transporter</fullName>
    </recommendedName>
</protein>
<evidence type="ECO:0000313" key="11">
    <source>
        <dbReference type="EMBL" id="GMR58406.1"/>
    </source>
</evidence>
<dbReference type="GO" id="GO:0005886">
    <property type="term" value="C:plasma membrane"/>
    <property type="evidence" value="ECO:0007669"/>
    <property type="project" value="UniProtKB-SubCell"/>
</dbReference>
<comment type="function">
    <text evidence="9">Plasma membrane transporter mediating the uptake by cells of the water soluble vitamin B2/riboflavin that plays a key role in biochemical oxidation-reduction reactions of the carbohydrate, lipid, and amino acid metabolism.</text>
</comment>
<feature type="transmembrane region" description="Helical" evidence="9">
    <location>
        <begin position="136"/>
        <end position="156"/>
    </location>
</feature>
<sequence>MGNLHIACFTLVVLFGSTSWMGTNSVWMQLPLLTSSLPEGWSLPSYLAMVVQIACIGPLVYGVLHKCCCSLSSGALIIAALFMAVACQSGLAVFWSYTVGGYSVLLYAFMFGVALVNATSNVLFMPFMSQFHPSLFPAYFVGMGLSSLVPSLLSLAQGTSNFECVTTLNEYNVTTTQPVYQPPRFSVSAYLWMIASWTAVATAAFGILQYREWSDEQQGEKHECDSCSEEATPLKDGRGTEMKTMNGEESTQEIQSSSPSSTRAHPFILLLLTAVVNAQMNGVIPSVHSYAALPYSQVVYHLGLTLSNIVSPIASFLPMFVGVRSVPLLSCLTALSTATTAFIVYLGLISPAHLGDSFTAGGILSVLSVVVAAGLHSFLRTTFASALRENEKGRSEHWLFWCGVFIQIGSFLGSAVMFPLINYTKLFQSAPMCQ</sequence>
<dbReference type="PANTHER" id="PTHR12929:SF10">
    <property type="entry name" value="RIBOFLAVIN TRANSPORTER"/>
    <property type="match status" value="1"/>
</dbReference>
<evidence type="ECO:0000256" key="10">
    <source>
        <dbReference type="SAM" id="MobiDB-lite"/>
    </source>
</evidence>
<feature type="compositionally biased region" description="Basic and acidic residues" evidence="10">
    <location>
        <begin position="232"/>
        <end position="241"/>
    </location>
</feature>
<keyword evidence="5 9" id="KW-1003">Cell membrane</keyword>
<evidence type="ECO:0000313" key="12">
    <source>
        <dbReference type="Proteomes" id="UP001328107"/>
    </source>
</evidence>
<dbReference type="EMBL" id="BTRK01000006">
    <property type="protein sequence ID" value="GMR58406.1"/>
    <property type="molecule type" value="Genomic_DNA"/>
</dbReference>
<comment type="caution">
    <text evidence="11">The sequence shown here is derived from an EMBL/GenBank/DDBJ whole genome shotgun (WGS) entry which is preliminary data.</text>
</comment>
<evidence type="ECO:0000256" key="7">
    <source>
        <dbReference type="ARBA" id="ARBA00022989"/>
    </source>
</evidence>
<reference evidence="12" key="1">
    <citation type="submission" date="2022-10" db="EMBL/GenBank/DDBJ databases">
        <title>Genome assembly of Pristionchus species.</title>
        <authorList>
            <person name="Yoshida K."/>
            <person name="Sommer R.J."/>
        </authorList>
    </citation>
    <scope>NUCLEOTIDE SEQUENCE [LARGE SCALE GENOMIC DNA]</scope>
    <source>
        <strain evidence="12">RS5460</strain>
    </source>
</reference>
<dbReference type="PANTHER" id="PTHR12929">
    <property type="entry name" value="SOLUTE CARRIER FAMILY 52"/>
    <property type="match status" value="1"/>
</dbReference>
<dbReference type="InterPro" id="IPR009357">
    <property type="entry name" value="Riboflavin_transptr"/>
</dbReference>